<accession>A0ABM9AI01</accession>
<evidence type="ECO:0000256" key="1">
    <source>
        <dbReference type="ARBA" id="ARBA00007118"/>
    </source>
</evidence>
<gene>
    <name evidence="4" type="ORF">SIN8267_02966</name>
</gene>
<keyword evidence="5" id="KW-1185">Reference proteome</keyword>
<evidence type="ECO:0000256" key="2">
    <source>
        <dbReference type="ARBA" id="ARBA00023002"/>
    </source>
</evidence>
<keyword evidence="2" id="KW-0560">Oxidoreductase</keyword>
<dbReference type="Pfam" id="PF00881">
    <property type="entry name" value="Nitroreductase"/>
    <property type="match status" value="2"/>
</dbReference>
<dbReference type="SUPFAM" id="SSF55469">
    <property type="entry name" value="FMN-dependent nitroreductase-like"/>
    <property type="match status" value="1"/>
</dbReference>
<protein>
    <recommendedName>
        <fullName evidence="3">Nitroreductase domain-containing protein</fullName>
    </recommendedName>
</protein>
<feature type="domain" description="Nitroreductase" evidence="3">
    <location>
        <begin position="232"/>
        <end position="308"/>
    </location>
</feature>
<feature type="domain" description="Nitroreductase" evidence="3">
    <location>
        <begin position="165"/>
        <end position="215"/>
    </location>
</feature>
<dbReference type="InterPro" id="IPR029479">
    <property type="entry name" value="Nitroreductase"/>
</dbReference>
<organism evidence="4 5">
    <name type="scientific">Sinobacterium norvegicum</name>
    <dbReference type="NCBI Taxonomy" id="1641715"/>
    <lineage>
        <taxon>Bacteria</taxon>
        <taxon>Pseudomonadati</taxon>
        <taxon>Pseudomonadota</taxon>
        <taxon>Gammaproteobacteria</taxon>
        <taxon>Cellvibrionales</taxon>
        <taxon>Spongiibacteraceae</taxon>
        <taxon>Sinobacterium</taxon>
    </lineage>
</organism>
<evidence type="ECO:0000313" key="4">
    <source>
        <dbReference type="EMBL" id="CAH0992829.1"/>
    </source>
</evidence>
<name>A0ABM9AI01_9GAMM</name>
<evidence type="ECO:0000313" key="5">
    <source>
        <dbReference type="Proteomes" id="UP000838100"/>
    </source>
</evidence>
<dbReference type="RefSeq" id="WP_237445516.1">
    <property type="nucleotide sequence ID" value="NZ_CAKLPX010000004.1"/>
</dbReference>
<comment type="similarity">
    <text evidence="1">Belongs to the nitroreductase family.</text>
</comment>
<sequence length="330" mass="37542">MKFSMKPYRRYKESAKLWLYFFVRFTKHSNAFQKTEMGMLAGISTKFHIVEKGLAMPKVRYFFGAENILKLIDEMLEYDSLGFNKLNTQYVSAVIVLSRYKDLHLDRPLPDDGKIKGLFEKIDSFLVRNTALLTGNDGVGGGSKQVFLKEYTEQSRGDFAAICHARSTIRNFIDKEVDSEVVKRAVKLAQRCPSTCNRQTPRIYHIKDKQLIDKALTIHNGTRGFNENISCLLVVCGDLRATQGIKDLNQVYVDSGIFAMNLLYSLQYNGLGACILHWAVSTKVDKKLRKLLSIKDAHNVSCMIGVGYMPDEFNVAYSERLSVDDILTTR</sequence>
<evidence type="ECO:0000259" key="3">
    <source>
        <dbReference type="Pfam" id="PF00881"/>
    </source>
</evidence>
<reference evidence="4" key="1">
    <citation type="submission" date="2021-12" db="EMBL/GenBank/DDBJ databases">
        <authorList>
            <person name="Rodrigo-Torres L."/>
            <person name="Arahal R. D."/>
            <person name="Lucena T."/>
        </authorList>
    </citation>
    <scope>NUCLEOTIDE SEQUENCE</scope>
    <source>
        <strain evidence="4">CECT 8267</strain>
    </source>
</reference>
<dbReference type="CDD" id="cd02062">
    <property type="entry name" value="Nitro_FMN_reductase"/>
    <property type="match status" value="1"/>
</dbReference>
<dbReference type="PANTHER" id="PTHR43673:SF10">
    <property type="entry name" value="NADH DEHYDROGENASE_NAD(P)H NITROREDUCTASE XCC3605-RELATED"/>
    <property type="match status" value="1"/>
</dbReference>
<dbReference type="Gene3D" id="3.40.109.10">
    <property type="entry name" value="NADH Oxidase"/>
    <property type="match status" value="1"/>
</dbReference>
<dbReference type="Proteomes" id="UP000838100">
    <property type="component" value="Unassembled WGS sequence"/>
</dbReference>
<dbReference type="InterPro" id="IPR000415">
    <property type="entry name" value="Nitroreductase-like"/>
</dbReference>
<comment type="caution">
    <text evidence="4">The sequence shown here is derived from an EMBL/GenBank/DDBJ whole genome shotgun (WGS) entry which is preliminary data.</text>
</comment>
<dbReference type="EMBL" id="CAKLPX010000004">
    <property type="protein sequence ID" value="CAH0992829.1"/>
    <property type="molecule type" value="Genomic_DNA"/>
</dbReference>
<proteinExistence type="inferred from homology"/>
<dbReference type="PANTHER" id="PTHR43673">
    <property type="entry name" value="NAD(P)H NITROREDUCTASE YDGI-RELATED"/>
    <property type="match status" value="1"/>
</dbReference>